<proteinExistence type="predicted"/>
<dbReference type="GeneID" id="93135337"/>
<sequence>MKTLKKLSRADLKNALGGRREEKAMCTTGANDDCKAMGLECGLYVTKEWYAMRCVKPN</sequence>
<dbReference type="InterPro" id="IPR058074">
    <property type="entry name" value="Bacteriocin-like"/>
</dbReference>
<dbReference type="EMBL" id="CP067018">
    <property type="protein sequence ID" value="QQN58249.1"/>
    <property type="molecule type" value="Genomic_DNA"/>
</dbReference>
<evidence type="ECO:0000313" key="2">
    <source>
        <dbReference type="Proteomes" id="UP000595426"/>
    </source>
</evidence>
<name>A0A7T7UXX5_9FLAO</name>
<keyword evidence="2" id="KW-1185">Reference proteome</keyword>
<accession>A0A7T7UXX5</accession>
<reference evidence="1 2" key="1">
    <citation type="submission" date="2020-12" db="EMBL/GenBank/DDBJ databases">
        <title>FDA dAtabase for Regulatory Grade micrObial Sequences (FDA-ARGOS): Supporting development and validation of Infectious Disease Dx tests.</title>
        <authorList>
            <person name="Kerrigan L."/>
            <person name="Long C."/>
            <person name="Tallon L."/>
            <person name="Sadzewicz L."/>
            <person name="Zhao X."/>
            <person name="Boylan J."/>
            <person name="Ott S."/>
            <person name="Bowen H."/>
            <person name="Vavikolanu K."/>
            <person name="Mehta A."/>
            <person name="Aluvathingal J."/>
            <person name="Nadendla S."/>
            <person name="Yan Y."/>
            <person name="Sichtig H."/>
        </authorList>
    </citation>
    <scope>NUCLEOTIDE SEQUENCE [LARGE SCALE GENOMIC DNA]</scope>
    <source>
        <strain evidence="1 2">FDAARGOS_1031</strain>
    </source>
</reference>
<evidence type="ECO:0000313" key="1">
    <source>
        <dbReference type="EMBL" id="QQN58249.1"/>
    </source>
</evidence>
<evidence type="ECO:0008006" key="3">
    <source>
        <dbReference type="Google" id="ProtNLM"/>
    </source>
</evidence>
<dbReference type="Proteomes" id="UP000595426">
    <property type="component" value="Chromosome"/>
</dbReference>
<protein>
    <recommendedName>
        <fullName evidence="3">Bacteriocin</fullName>
    </recommendedName>
</protein>
<gene>
    <name evidence="1" type="ORF">I6H88_17735</name>
</gene>
<dbReference type="NCBIfam" id="NF047798">
    <property type="entry name" value="leader_Chryseo"/>
    <property type="match status" value="1"/>
</dbReference>
<dbReference type="AlphaFoldDB" id="A0A7T7UXX5"/>
<dbReference type="RefSeq" id="WP_157877508.1">
    <property type="nucleotide sequence ID" value="NZ_CBCSDR010000001.1"/>
</dbReference>
<organism evidence="1 2">
    <name type="scientific">Elizabethkingia bruuniana</name>
    <dbReference type="NCBI Taxonomy" id="1756149"/>
    <lineage>
        <taxon>Bacteria</taxon>
        <taxon>Pseudomonadati</taxon>
        <taxon>Bacteroidota</taxon>
        <taxon>Flavobacteriia</taxon>
        <taxon>Flavobacteriales</taxon>
        <taxon>Weeksellaceae</taxon>
        <taxon>Elizabethkingia</taxon>
    </lineage>
</organism>